<feature type="domain" description="DUF1508" evidence="2">
    <location>
        <begin position="12"/>
        <end position="56"/>
    </location>
</feature>
<dbReference type="Pfam" id="PF07411">
    <property type="entry name" value="DUF1508"/>
    <property type="match status" value="2"/>
</dbReference>
<proteinExistence type="predicted"/>
<comment type="caution">
    <text evidence="3">The sequence shown here is derived from an EMBL/GenBank/DDBJ whole genome shotgun (WGS) entry which is preliminary data.</text>
</comment>
<evidence type="ECO:0000313" key="3">
    <source>
        <dbReference type="EMBL" id="HBP31586.1"/>
    </source>
</evidence>
<dbReference type="InterPro" id="IPR051141">
    <property type="entry name" value="UPF0339_domain"/>
</dbReference>
<dbReference type="PANTHER" id="PTHR40606:SF1">
    <property type="entry name" value="UPF0339 PROTEIN YEGP"/>
    <property type="match status" value="1"/>
</dbReference>
<dbReference type="PANTHER" id="PTHR40606">
    <property type="match status" value="1"/>
</dbReference>
<dbReference type="Gene3D" id="2.30.29.80">
    <property type="match status" value="1"/>
</dbReference>
<feature type="domain" description="DUF1508" evidence="2">
    <location>
        <begin position="62"/>
        <end position="108"/>
    </location>
</feature>
<organism evidence="3 4">
    <name type="scientific">Advenella kashmirensis</name>
    <dbReference type="NCBI Taxonomy" id="310575"/>
    <lineage>
        <taxon>Bacteria</taxon>
        <taxon>Pseudomonadati</taxon>
        <taxon>Pseudomonadota</taxon>
        <taxon>Betaproteobacteria</taxon>
        <taxon>Burkholderiales</taxon>
        <taxon>Alcaligenaceae</taxon>
    </lineage>
</organism>
<dbReference type="Proteomes" id="UP000264036">
    <property type="component" value="Unassembled WGS sequence"/>
</dbReference>
<accession>A0A356LKT7</accession>
<protein>
    <recommendedName>
        <fullName evidence="2">DUF1508 domain-containing protein</fullName>
    </recommendedName>
</protein>
<feature type="region of interest" description="Disordered" evidence="1">
    <location>
        <begin position="84"/>
        <end position="109"/>
    </location>
</feature>
<dbReference type="EMBL" id="DOEK01000040">
    <property type="protein sequence ID" value="HBP31586.1"/>
    <property type="molecule type" value="Genomic_DNA"/>
</dbReference>
<sequence length="109" mass="11566">MSASFELKKSVDGQFHFSLHAADGASVLRSETYTTLASAKNGIESVRKNAGTDSRYVFEKSANGKTYFNLKAANGQIIGSSPLFSDPHGAKQAADTVKHHAATAPLHEA</sequence>
<evidence type="ECO:0000259" key="2">
    <source>
        <dbReference type="Pfam" id="PF07411"/>
    </source>
</evidence>
<evidence type="ECO:0000313" key="4">
    <source>
        <dbReference type="Proteomes" id="UP000264036"/>
    </source>
</evidence>
<reference evidence="3 4" key="1">
    <citation type="journal article" date="2018" name="Nat. Biotechnol.">
        <title>A standardized bacterial taxonomy based on genome phylogeny substantially revises the tree of life.</title>
        <authorList>
            <person name="Parks D.H."/>
            <person name="Chuvochina M."/>
            <person name="Waite D.W."/>
            <person name="Rinke C."/>
            <person name="Skarshewski A."/>
            <person name="Chaumeil P.A."/>
            <person name="Hugenholtz P."/>
        </authorList>
    </citation>
    <scope>NUCLEOTIDE SEQUENCE [LARGE SCALE GENOMIC DNA]</scope>
    <source>
        <strain evidence="3">UBA10707</strain>
    </source>
</reference>
<evidence type="ECO:0000256" key="1">
    <source>
        <dbReference type="SAM" id="MobiDB-lite"/>
    </source>
</evidence>
<dbReference type="AlphaFoldDB" id="A0A356LKT7"/>
<dbReference type="InterPro" id="IPR010879">
    <property type="entry name" value="DUF1508"/>
</dbReference>
<gene>
    <name evidence="3" type="ORF">DD666_19515</name>
</gene>
<name>A0A356LKT7_9BURK</name>
<dbReference type="SUPFAM" id="SSF160113">
    <property type="entry name" value="YegP-like"/>
    <property type="match status" value="2"/>
</dbReference>
<dbReference type="InterPro" id="IPR036913">
    <property type="entry name" value="YegP-like_sf"/>
</dbReference>